<keyword evidence="2" id="KW-1185">Reference proteome</keyword>
<dbReference type="EMBL" id="ASPP01025653">
    <property type="protein sequence ID" value="ETO07853.1"/>
    <property type="molecule type" value="Genomic_DNA"/>
</dbReference>
<accession>X6M129</accession>
<reference evidence="1 2" key="1">
    <citation type="journal article" date="2013" name="Curr. Biol.">
        <title>The Genome of the Foraminiferan Reticulomyxa filosa.</title>
        <authorList>
            <person name="Glockner G."/>
            <person name="Hulsmann N."/>
            <person name="Schleicher M."/>
            <person name="Noegel A.A."/>
            <person name="Eichinger L."/>
            <person name="Gallinger C."/>
            <person name="Pawlowski J."/>
            <person name="Sierra R."/>
            <person name="Euteneuer U."/>
            <person name="Pillet L."/>
            <person name="Moustafa A."/>
            <person name="Platzer M."/>
            <person name="Groth M."/>
            <person name="Szafranski K."/>
            <person name="Schliwa M."/>
        </authorList>
    </citation>
    <scope>NUCLEOTIDE SEQUENCE [LARGE SCALE GENOMIC DNA]</scope>
</reference>
<evidence type="ECO:0000313" key="1">
    <source>
        <dbReference type="EMBL" id="ETO07853.1"/>
    </source>
</evidence>
<dbReference type="OrthoDB" id="5570111at2759"/>
<proteinExistence type="predicted"/>
<protein>
    <submittedName>
        <fullName evidence="1">Uncharacterized protein</fullName>
    </submittedName>
</protein>
<name>X6M129_RETFI</name>
<dbReference type="Proteomes" id="UP000023152">
    <property type="component" value="Unassembled WGS sequence"/>
</dbReference>
<evidence type="ECO:0000313" key="2">
    <source>
        <dbReference type="Proteomes" id="UP000023152"/>
    </source>
</evidence>
<comment type="caution">
    <text evidence="1">The sequence shown here is derived from an EMBL/GenBank/DDBJ whole genome shotgun (WGS) entry which is preliminary data.</text>
</comment>
<sequence>MSRLKGENLTKVSENMPWWKRFSVQIEKVTITGVTLIDALEKTVSQPKRPTKKSFLMPIGDVYDIKGVDDVITKHIGQGTITPWCPCSFLSNKHTTKQSTKPKLVTNVGVKREKGKYAINW</sequence>
<organism evidence="1 2">
    <name type="scientific">Reticulomyxa filosa</name>
    <dbReference type="NCBI Taxonomy" id="46433"/>
    <lineage>
        <taxon>Eukaryota</taxon>
        <taxon>Sar</taxon>
        <taxon>Rhizaria</taxon>
        <taxon>Retaria</taxon>
        <taxon>Foraminifera</taxon>
        <taxon>Monothalamids</taxon>
        <taxon>Reticulomyxidae</taxon>
        <taxon>Reticulomyxa</taxon>
    </lineage>
</organism>
<dbReference type="Gene3D" id="2.40.30.10">
    <property type="entry name" value="Translation factors"/>
    <property type="match status" value="1"/>
</dbReference>
<dbReference type="SUPFAM" id="SSF50447">
    <property type="entry name" value="Translation proteins"/>
    <property type="match status" value="1"/>
</dbReference>
<dbReference type="AlphaFoldDB" id="X6M129"/>
<dbReference type="InterPro" id="IPR009000">
    <property type="entry name" value="Transl_B-barrel_sf"/>
</dbReference>
<gene>
    <name evidence="1" type="ORF">RFI_29539</name>
</gene>